<evidence type="ECO:0000313" key="5">
    <source>
        <dbReference type="Proteomes" id="UP000034166"/>
    </source>
</evidence>
<sequence length="418" mass="46183">MSVPLTINVIDSTVDVGKEVLPVNDGWGSFTTGTTGGSKADASQIFTATNRSELIQALGGDSVNNDKNAAPKIIYVKGTIDMNVDENNQPVGMEYYKDPEYDFGKYLDTYHPDTWGRASLPSGPLEEARARSEKKQGENIQIKIGSNTTIVGLPGSGARILGGNLLIQNVDNVIIRNIEFENTFDYFPQWDPTDGSTGNWNSVFDMLTIKNSTHIWIDHNTFSDGSMPDDQSNTYFGRQYQQHDGLMDITNASDLVTVSYNHFHSHDKTTLVGGSDSYTDDEGKERVTFHHNYYQNVTERAPRVRYGQVHVYNNFYEGTKNHESYPHSYSLGIGFKSQIYAQNNFFAMDAGAQASDIIRIWGGTQFTDEGSVLNGTEISLSAGTNLAPVDWKPTLYTSIDTAKDVPEIVKTKAGAGKL</sequence>
<proteinExistence type="inferred from homology"/>
<gene>
    <name evidence="4" type="ORF">WQ57_00135</name>
</gene>
<keyword evidence="2" id="KW-0624">Polysaccharide degradation</keyword>
<dbReference type="GO" id="GO:0005576">
    <property type="term" value="C:extracellular region"/>
    <property type="evidence" value="ECO:0007669"/>
    <property type="project" value="UniProtKB-SubCell"/>
</dbReference>
<dbReference type="InterPro" id="IPR045032">
    <property type="entry name" value="PEL"/>
</dbReference>
<name>A0A0M2T475_9BACI</name>
<comment type="similarity">
    <text evidence="2">Belongs to the polysaccharide lyase 1 family.</text>
</comment>
<dbReference type="SUPFAM" id="SSF51126">
    <property type="entry name" value="Pectin lyase-like"/>
    <property type="match status" value="1"/>
</dbReference>
<dbReference type="PANTHER" id="PTHR31683">
    <property type="entry name" value="PECTATE LYASE 18-RELATED"/>
    <property type="match status" value="1"/>
</dbReference>
<dbReference type="AlphaFoldDB" id="A0A0M2T475"/>
<organism evidence="4 5">
    <name type="scientific">Mesobacillus campisalis</name>
    <dbReference type="NCBI Taxonomy" id="1408103"/>
    <lineage>
        <taxon>Bacteria</taxon>
        <taxon>Bacillati</taxon>
        <taxon>Bacillota</taxon>
        <taxon>Bacilli</taxon>
        <taxon>Bacillales</taxon>
        <taxon>Bacillaceae</taxon>
        <taxon>Mesobacillus</taxon>
    </lineage>
</organism>
<dbReference type="GO" id="GO:0000272">
    <property type="term" value="P:polysaccharide catabolic process"/>
    <property type="evidence" value="ECO:0007669"/>
    <property type="project" value="UniProtKB-KW"/>
</dbReference>
<keyword evidence="2" id="KW-0964">Secreted</keyword>
<dbReference type="PANTHER" id="PTHR31683:SF18">
    <property type="entry name" value="PECTATE LYASE 21-RELATED"/>
    <property type="match status" value="1"/>
</dbReference>
<dbReference type="EMBL" id="LAYY01000001">
    <property type="protein sequence ID" value="KKK40062.1"/>
    <property type="molecule type" value="Genomic_DNA"/>
</dbReference>
<dbReference type="GO" id="GO:0030570">
    <property type="term" value="F:pectate lyase activity"/>
    <property type="evidence" value="ECO:0007669"/>
    <property type="project" value="InterPro"/>
</dbReference>
<dbReference type="InterPro" id="IPR011050">
    <property type="entry name" value="Pectin_lyase_fold/virulence"/>
</dbReference>
<keyword evidence="1 2" id="KW-0456">Lyase</keyword>
<dbReference type="PATRIC" id="fig|1408103.3.peg.31"/>
<dbReference type="SMART" id="SM00656">
    <property type="entry name" value="Amb_all"/>
    <property type="match status" value="1"/>
</dbReference>
<evidence type="ECO:0000313" key="4">
    <source>
        <dbReference type="EMBL" id="KKK40062.1"/>
    </source>
</evidence>
<dbReference type="InterPro" id="IPR002022">
    <property type="entry name" value="Pec_lyase"/>
</dbReference>
<comment type="caution">
    <text evidence="4">The sequence shown here is derived from an EMBL/GenBank/DDBJ whole genome shotgun (WGS) entry which is preliminary data.</text>
</comment>
<keyword evidence="5" id="KW-1185">Reference proteome</keyword>
<evidence type="ECO:0000256" key="2">
    <source>
        <dbReference type="RuleBase" id="RU361173"/>
    </source>
</evidence>
<protein>
    <submittedName>
        <fullName evidence="4">Pectate lyase</fullName>
    </submittedName>
</protein>
<reference evidence="4 5" key="1">
    <citation type="submission" date="2015-04" db="EMBL/GenBank/DDBJ databases">
        <title>Taxonomic description and genome sequence of Bacillus campisalis sp. nov., a novel member of the genus Bacillus isolated from solar saltern.</title>
        <authorList>
            <person name="Mathan Kumar R."/>
            <person name="Kaur G."/>
            <person name="Kumar A."/>
            <person name="Singh N.K."/>
            <person name="Kaur N."/>
            <person name="Kumar N."/>
            <person name="Mayilraj S."/>
        </authorList>
    </citation>
    <scope>NUCLEOTIDE SEQUENCE [LARGE SCALE GENOMIC DNA]</scope>
    <source>
        <strain evidence="4 5">SA2-6</strain>
    </source>
</reference>
<evidence type="ECO:0000256" key="1">
    <source>
        <dbReference type="ARBA" id="ARBA00023239"/>
    </source>
</evidence>
<keyword evidence="2" id="KW-0119">Carbohydrate metabolism</keyword>
<dbReference type="Proteomes" id="UP000034166">
    <property type="component" value="Unassembled WGS sequence"/>
</dbReference>
<comment type="subcellular location">
    <subcellularLocation>
        <location evidence="2">Secreted</location>
    </subcellularLocation>
</comment>
<evidence type="ECO:0000259" key="3">
    <source>
        <dbReference type="SMART" id="SM00656"/>
    </source>
</evidence>
<feature type="domain" description="Pectate lyase" evidence="3">
    <location>
        <begin position="109"/>
        <end position="352"/>
    </location>
</feature>
<dbReference type="Gene3D" id="2.160.20.10">
    <property type="entry name" value="Single-stranded right-handed beta-helix, Pectin lyase-like"/>
    <property type="match status" value="1"/>
</dbReference>
<dbReference type="Pfam" id="PF00544">
    <property type="entry name" value="Pectate_lyase_4"/>
    <property type="match status" value="1"/>
</dbReference>
<dbReference type="InterPro" id="IPR012334">
    <property type="entry name" value="Pectin_lyas_fold"/>
</dbReference>
<accession>A0A0M2T475</accession>